<keyword evidence="2" id="KW-0812">Transmembrane</keyword>
<reference evidence="3 4" key="1">
    <citation type="submission" date="2013-10" db="EMBL/GenBank/DDBJ databases">
        <title>The Genome Sequence of Helicobacter canis NCTC 12740.</title>
        <authorList>
            <consortium name="The Broad Institute Genomics Platform"/>
            <person name="Earl A."/>
            <person name="Fox J.G."/>
            <person name="Shen Z."/>
            <person name="Young S.K."/>
            <person name="Zeng Q."/>
            <person name="Gargeya S."/>
            <person name="Fitzgerald M."/>
            <person name="Abouelleil A."/>
            <person name="Alvarado L."/>
            <person name="Chapman S.B."/>
            <person name="Gainer-Dewar J."/>
            <person name="Goldberg J."/>
            <person name="Griggs A."/>
            <person name="Gujja S."/>
            <person name="Hansen M."/>
            <person name="Howarth C."/>
            <person name="Imamovic A."/>
            <person name="Ireland A."/>
            <person name="Larimer J."/>
            <person name="McCowan C."/>
            <person name="Murphy C."/>
            <person name="Pearson M."/>
            <person name="Poon T.W."/>
            <person name="Priest M."/>
            <person name="Roberts A."/>
            <person name="Saif S."/>
            <person name="Shea T."/>
            <person name="Sykes S."/>
            <person name="Wortman J."/>
            <person name="Nusbaum C."/>
            <person name="Birren B."/>
        </authorList>
    </citation>
    <scope>NUCLEOTIDE SEQUENCE [LARGE SCALE GENOMIC DNA]</scope>
    <source>
        <strain evidence="3 4">NCTC 12740</strain>
    </source>
</reference>
<evidence type="ECO:0000256" key="2">
    <source>
        <dbReference type="SAM" id="Phobius"/>
    </source>
</evidence>
<name>V8CKF2_9HELI</name>
<evidence type="ECO:0000256" key="1">
    <source>
        <dbReference type="SAM" id="MobiDB-lite"/>
    </source>
</evidence>
<dbReference type="Proteomes" id="UP000018688">
    <property type="component" value="Unassembled WGS sequence"/>
</dbReference>
<proteinExistence type="predicted"/>
<keyword evidence="4" id="KW-1185">Reference proteome</keyword>
<dbReference type="OrthoDB" id="5329539at2"/>
<keyword evidence="2" id="KW-0472">Membrane</keyword>
<gene>
    <name evidence="3" type="ORF">HMPREF2087_00145</name>
</gene>
<sequence>MGVNISNNSVQDSNTTQKKPRNLWPYGILLAIFIGIILICISVYISVKHPVYDDRPFFQKHSDTDTMINQLLEDTSALQEHYDFYIQANLKPTKDSVLKPNSPYLRPPHRDKQEDNSPNILLTKTLNTIYLLADKVDSKSQTLPELSIEVFIQKIGDIKAQEIYIYDTKDGSFVKSVPEHKGAQIPIGKMMFDTKEQVFVSPSFEIEPEGRWIISLQITAKQNPAQQAAQGAQDCCKDLFVVLEKEFFSMPKPQ</sequence>
<feature type="transmembrane region" description="Helical" evidence="2">
    <location>
        <begin position="23"/>
        <end position="47"/>
    </location>
</feature>
<dbReference type="STRING" id="1357399.HMPREF2087_00145"/>
<dbReference type="AlphaFoldDB" id="V8CKF2"/>
<dbReference type="PATRIC" id="fig|1357399.3.peg.150"/>
<feature type="region of interest" description="Disordered" evidence="1">
    <location>
        <begin position="97"/>
        <end position="117"/>
    </location>
</feature>
<dbReference type="EMBL" id="AZJJ01000001">
    <property type="protein sequence ID" value="ETD27236.1"/>
    <property type="molecule type" value="Genomic_DNA"/>
</dbReference>
<evidence type="ECO:0000313" key="4">
    <source>
        <dbReference type="Proteomes" id="UP000018688"/>
    </source>
</evidence>
<keyword evidence="2" id="KW-1133">Transmembrane helix</keyword>
<dbReference type="HOGENOM" id="CLU_1093124_0_0_7"/>
<accession>V8CKF2</accession>
<protein>
    <submittedName>
        <fullName evidence="3">Uncharacterized protein</fullName>
    </submittedName>
</protein>
<dbReference type="RefSeq" id="WP_023929035.1">
    <property type="nucleotide sequence ID" value="NZ_KI669458.1"/>
</dbReference>
<comment type="caution">
    <text evidence="3">The sequence shown here is derived from an EMBL/GenBank/DDBJ whole genome shotgun (WGS) entry which is preliminary data.</text>
</comment>
<evidence type="ECO:0000313" key="3">
    <source>
        <dbReference type="EMBL" id="ETD27236.1"/>
    </source>
</evidence>
<organism evidence="3 4">
    <name type="scientific">Helicobacter canis NCTC 12740</name>
    <dbReference type="NCBI Taxonomy" id="1357399"/>
    <lineage>
        <taxon>Bacteria</taxon>
        <taxon>Pseudomonadati</taxon>
        <taxon>Campylobacterota</taxon>
        <taxon>Epsilonproteobacteria</taxon>
        <taxon>Campylobacterales</taxon>
        <taxon>Helicobacteraceae</taxon>
        <taxon>Helicobacter</taxon>
    </lineage>
</organism>